<dbReference type="Proteomes" id="UP000249819">
    <property type="component" value="Unassembled WGS sequence"/>
</dbReference>
<evidence type="ECO:0000313" key="1">
    <source>
        <dbReference type="EMBL" id="RAJ83518.1"/>
    </source>
</evidence>
<comment type="caution">
    <text evidence="1">The sequence shown here is derived from an EMBL/GenBank/DDBJ whole genome shotgun (WGS) entry which is preliminary data.</text>
</comment>
<dbReference type="RefSeq" id="WP_111592160.1">
    <property type="nucleotide sequence ID" value="NZ_QLMA01000003.1"/>
</dbReference>
<accession>A0A327WBM5</accession>
<protein>
    <submittedName>
        <fullName evidence="1">Uncharacterized protein</fullName>
    </submittedName>
</protein>
<reference evidence="1 2" key="1">
    <citation type="submission" date="2018-06" db="EMBL/GenBank/DDBJ databases">
        <title>Genomic Encyclopedia of Archaeal and Bacterial Type Strains, Phase II (KMG-II): from individual species to whole genera.</title>
        <authorList>
            <person name="Goeker M."/>
        </authorList>
    </citation>
    <scope>NUCLEOTIDE SEQUENCE [LARGE SCALE GENOMIC DNA]</scope>
    <source>
        <strain evidence="1 2">DSM 29821</strain>
    </source>
</reference>
<name>A0A327WBM5_9BACT</name>
<sequence>MIKHPGIGGTEVRPETNEAIAEISPNRTLFAESLTLTPSLKPEIVAGLSNIAAVFAQYKPTVPIDFLGPDGEMITEVLAFQEMGDFGVGGITAQSEFLRALALRRELYLQVIRHLGGNKVLRMALADEAARTSLLVLIRQLLEEL</sequence>
<gene>
    <name evidence="1" type="ORF">CLV59_103486</name>
</gene>
<dbReference type="OrthoDB" id="761425at2"/>
<dbReference type="AlphaFoldDB" id="A0A327WBM5"/>
<organism evidence="1 2">
    <name type="scientific">Chitinophaga dinghuensis</name>
    <dbReference type="NCBI Taxonomy" id="1539050"/>
    <lineage>
        <taxon>Bacteria</taxon>
        <taxon>Pseudomonadati</taxon>
        <taxon>Bacteroidota</taxon>
        <taxon>Chitinophagia</taxon>
        <taxon>Chitinophagales</taxon>
        <taxon>Chitinophagaceae</taxon>
        <taxon>Chitinophaga</taxon>
    </lineage>
</organism>
<keyword evidence="2" id="KW-1185">Reference proteome</keyword>
<dbReference type="EMBL" id="QLMA01000003">
    <property type="protein sequence ID" value="RAJ83518.1"/>
    <property type="molecule type" value="Genomic_DNA"/>
</dbReference>
<evidence type="ECO:0000313" key="2">
    <source>
        <dbReference type="Proteomes" id="UP000249819"/>
    </source>
</evidence>
<proteinExistence type="predicted"/>